<feature type="transmembrane region" description="Helical" evidence="1">
    <location>
        <begin position="29"/>
        <end position="49"/>
    </location>
</feature>
<dbReference type="Proteomes" id="UP000006882">
    <property type="component" value="Chromosome G4"/>
</dbReference>
<sequence length="73" mass="8227">MASSWEKRIYSKELEFVGRYSLIYYQKKIEGDACALVAIGFSAIFSIGYSHQFSPGIHLSLLFFIFSPAGTTH</sequence>
<keyword evidence="1" id="KW-0812">Transmembrane</keyword>
<gene>
    <name evidence="2" type="ORF">PRUPE_4G279300</name>
</gene>
<keyword evidence="1" id="KW-1133">Transmembrane helix</keyword>
<dbReference type="AlphaFoldDB" id="A0A251PS35"/>
<evidence type="ECO:0000256" key="1">
    <source>
        <dbReference type="SAM" id="Phobius"/>
    </source>
</evidence>
<organism evidence="2 3">
    <name type="scientific">Prunus persica</name>
    <name type="common">Peach</name>
    <name type="synonym">Amygdalus persica</name>
    <dbReference type="NCBI Taxonomy" id="3760"/>
    <lineage>
        <taxon>Eukaryota</taxon>
        <taxon>Viridiplantae</taxon>
        <taxon>Streptophyta</taxon>
        <taxon>Embryophyta</taxon>
        <taxon>Tracheophyta</taxon>
        <taxon>Spermatophyta</taxon>
        <taxon>Magnoliopsida</taxon>
        <taxon>eudicotyledons</taxon>
        <taxon>Gunneridae</taxon>
        <taxon>Pentapetalae</taxon>
        <taxon>rosids</taxon>
        <taxon>fabids</taxon>
        <taxon>Rosales</taxon>
        <taxon>Rosaceae</taxon>
        <taxon>Amygdaloideae</taxon>
        <taxon>Amygdaleae</taxon>
        <taxon>Prunus</taxon>
    </lineage>
</organism>
<evidence type="ECO:0000313" key="3">
    <source>
        <dbReference type="Proteomes" id="UP000006882"/>
    </source>
</evidence>
<keyword evidence="1" id="KW-0472">Membrane</keyword>
<reference evidence="2 3" key="1">
    <citation type="journal article" date="2013" name="Nat. Genet.">
        <title>The high-quality draft genome of peach (Prunus persica) identifies unique patterns of genetic diversity, domestication and genome evolution.</title>
        <authorList>
            <consortium name="International Peach Genome Initiative"/>
            <person name="Verde I."/>
            <person name="Abbott A.G."/>
            <person name="Scalabrin S."/>
            <person name="Jung S."/>
            <person name="Shu S."/>
            <person name="Marroni F."/>
            <person name="Zhebentyayeva T."/>
            <person name="Dettori M.T."/>
            <person name="Grimwood J."/>
            <person name="Cattonaro F."/>
            <person name="Zuccolo A."/>
            <person name="Rossini L."/>
            <person name="Jenkins J."/>
            <person name="Vendramin E."/>
            <person name="Meisel L.A."/>
            <person name="Decroocq V."/>
            <person name="Sosinski B."/>
            <person name="Prochnik S."/>
            <person name="Mitros T."/>
            <person name="Policriti A."/>
            <person name="Cipriani G."/>
            <person name="Dondini L."/>
            <person name="Ficklin S."/>
            <person name="Goodstein D.M."/>
            <person name="Xuan P."/>
            <person name="Del Fabbro C."/>
            <person name="Aramini V."/>
            <person name="Copetti D."/>
            <person name="Gonzalez S."/>
            <person name="Horner D.S."/>
            <person name="Falchi R."/>
            <person name="Lucas S."/>
            <person name="Mica E."/>
            <person name="Maldonado J."/>
            <person name="Lazzari B."/>
            <person name="Bielenberg D."/>
            <person name="Pirona R."/>
            <person name="Miculan M."/>
            <person name="Barakat A."/>
            <person name="Testolin R."/>
            <person name="Stella A."/>
            <person name="Tartarini S."/>
            <person name="Tonutti P."/>
            <person name="Arus P."/>
            <person name="Orellana A."/>
            <person name="Wells C."/>
            <person name="Main D."/>
            <person name="Vizzotto G."/>
            <person name="Silva H."/>
            <person name="Salamini F."/>
            <person name="Schmutz J."/>
            <person name="Morgante M."/>
            <person name="Rokhsar D.S."/>
        </authorList>
    </citation>
    <scope>NUCLEOTIDE SEQUENCE [LARGE SCALE GENOMIC DNA]</scope>
    <source>
        <strain evidence="3">cv. Nemared</strain>
    </source>
</reference>
<accession>A0A251PS35</accession>
<dbReference type="Gramene" id="ONI14401">
    <property type="protein sequence ID" value="ONI14401"/>
    <property type="gene ID" value="PRUPE_4G279300"/>
</dbReference>
<evidence type="ECO:0000313" key="2">
    <source>
        <dbReference type="EMBL" id="ONI14401.1"/>
    </source>
</evidence>
<keyword evidence="3" id="KW-1185">Reference proteome</keyword>
<proteinExistence type="predicted"/>
<dbReference type="EMBL" id="CM007654">
    <property type="protein sequence ID" value="ONI14401.1"/>
    <property type="molecule type" value="Genomic_DNA"/>
</dbReference>
<protein>
    <submittedName>
        <fullName evidence="2">Uncharacterized protein</fullName>
    </submittedName>
</protein>
<name>A0A251PS35_PRUPE</name>